<dbReference type="InterPro" id="IPR006162">
    <property type="entry name" value="Ppantetheine_attach_site"/>
</dbReference>
<dbReference type="CDD" id="cd19534">
    <property type="entry name" value="E_NRPS"/>
    <property type="match status" value="1"/>
</dbReference>
<dbReference type="Gene3D" id="3.40.50.980">
    <property type="match status" value="2"/>
</dbReference>
<dbReference type="Gene3D" id="3.30.559.30">
    <property type="entry name" value="Nonribosomal peptide synthetase, condensation domain"/>
    <property type="match status" value="2"/>
</dbReference>
<dbReference type="NCBIfam" id="TIGR01720">
    <property type="entry name" value="NRPS-para261"/>
    <property type="match status" value="1"/>
</dbReference>
<dbReference type="InterPro" id="IPR020845">
    <property type="entry name" value="AMP-binding_CS"/>
</dbReference>
<dbReference type="InterPro" id="IPR025110">
    <property type="entry name" value="AMP-bd_C"/>
</dbReference>
<proteinExistence type="inferred from homology"/>
<dbReference type="FunFam" id="1.10.1200.10:FF:000005">
    <property type="entry name" value="Nonribosomal peptide synthetase 1"/>
    <property type="match status" value="1"/>
</dbReference>
<dbReference type="GO" id="GO:0017000">
    <property type="term" value="P:antibiotic biosynthetic process"/>
    <property type="evidence" value="ECO:0007669"/>
    <property type="project" value="UniProtKB-KW"/>
</dbReference>
<evidence type="ECO:0000256" key="3">
    <source>
        <dbReference type="ARBA" id="ARBA00022450"/>
    </source>
</evidence>
<protein>
    <submittedName>
        <fullName evidence="7">Amino acid adenylation domain-containing protein</fullName>
    </submittedName>
</protein>
<dbReference type="SUPFAM" id="SSF56801">
    <property type="entry name" value="Acetyl-CoA synthetase-like"/>
    <property type="match status" value="1"/>
</dbReference>
<dbReference type="PANTHER" id="PTHR45398:SF1">
    <property type="entry name" value="ENZYME, PUTATIVE (JCVI)-RELATED"/>
    <property type="match status" value="1"/>
</dbReference>
<name>A0A4P6JPU5_KTERU</name>
<dbReference type="Gene3D" id="3.30.300.30">
    <property type="match status" value="1"/>
</dbReference>
<reference evidence="7 8" key="1">
    <citation type="submission" date="2019-01" db="EMBL/GenBank/DDBJ databases">
        <title>Ktedonosporobacter rubrisoli SCAWS-G2.</title>
        <authorList>
            <person name="Huang Y."/>
            <person name="Yan B."/>
        </authorList>
    </citation>
    <scope>NUCLEOTIDE SEQUENCE [LARGE SCALE GENOMIC DNA]</scope>
    <source>
        <strain evidence="7 8">SCAWS-G2</strain>
    </source>
</reference>
<dbReference type="Proteomes" id="UP000290365">
    <property type="component" value="Chromosome"/>
</dbReference>
<dbReference type="SUPFAM" id="SSF52777">
    <property type="entry name" value="CoA-dependent acyltransferases"/>
    <property type="match status" value="4"/>
</dbReference>
<dbReference type="PROSITE" id="PS50075">
    <property type="entry name" value="CARRIER"/>
    <property type="match status" value="1"/>
</dbReference>
<dbReference type="SUPFAM" id="SSF47336">
    <property type="entry name" value="ACP-like"/>
    <property type="match status" value="1"/>
</dbReference>
<dbReference type="InterPro" id="IPR045851">
    <property type="entry name" value="AMP-bd_C_sf"/>
</dbReference>
<dbReference type="InterPro" id="IPR023213">
    <property type="entry name" value="CAT-like_dom_sf"/>
</dbReference>
<evidence type="ECO:0000256" key="5">
    <source>
        <dbReference type="ARBA" id="ARBA00023194"/>
    </source>
</evidence>
<dbReference type="OrthoDB" id="138057at2"/>
<evidence type="ECO:0000313" key="8">
    <source>
        <dbReference type="Proteomes" id="UP000290365"/>
    </source>
</evidence>
<keyword evidence="3" id="KW-0596">Phosphopantetheine</keyword>
<dbReference type="KEGG" id="kbs:EPA93_15120"/>
<dbReference type="InterPro" id="IPR000873">
    <property type="entry name" value="AMP-dep_synth/lig_dom"/>
</dbReference>
<dbReference type="InterPro" id="IPR036736">
    <property type="entry name" value="ACP-like_sf"/>
</dbReference>
<sequence>MINPSSEQKRREIANKRRALLDMRLRDEGIKELASQSIRPRDPQTRPVPSFSQRSLWFLNQLEPESGLYNITHAYRLSGKLDILVLRRSLNAMLRRHESLRTTFGIIKDEVIIQLTDAQESELEIYDLRSLPEVEREIRAREITRQQAQRAFNLARGPLLRTMVILINNQMQILIIQMHHSISDAWSMSIFSKELSQIYTACMQGLAFSLPELPVQYPDFALWQRSRLQGAYLQQQIDYWKNQLQDSPALLQLSGSKPRPAVLDHWGAWINSTLPRELVRNLKLLSQRTECTMFMILLAAFAVLLARYSGQDDIVIGSPIAGRTLAEEETLIGFFTNTLVLRIKLHSQDSVLDLLQQVRETTLEAYTHQDIPFEKLVDALQPERRLNYNPLFQVLLAFQSAPACDLSFAHLQVEPYEIGQQQTRFDLAWYVDAHEEDLTITAGYSLELFDTALIEQMVQHMETLLWSMATNPEQRCADLKLISSAESLHLLKERNQVTRVERPGLLIQQIITQMSTEKPDLPALAMGELTLTYAELNRQANQLAHYLQGQGVGPEVRVGLLVERAPETIIALLAILKAGGAFLPLDQSYPLKRLQMLLDDAQVRLVIGRKTPASSLDSQRYDLICLEEISEMLARLPETDPISMVAEANLAYIIYTSGSTGRPKGVTIEHRQIISYLASILAKLRPEPAATFALTTTLAADLGNTILWSALCTGGCLHILTREQVEDPIAMSAYLHWHPIDYIKMVPTHLNALLSISEASVPLPQQALILGGEATTSDLLQRIQQLAPACCILNHYGPTETTVGVLTRQVEANETCPLPLGQPLNHVRIYVLDQHLQAVPIGIAGEIYIGGAGVARGYWQNPVSSAERFLPDPFSNEAGARMYRSGDIALYRSNGDLYFLGRADFQVKIHGYRVELAEIEARLRQHPQIKDCLVLAHAETTGIYQLLAYIVPQTGQQPEEQELRSYSTQYLPGYMVPASFLFLEKMPLTANGKVDRHALPLPDPDGNKASTRSFVAPRTASEQQLTTIWSEVLHKEHIGIHDNYFSLGGDSILSIMIIARARRAGLYLTAKDMLQFQTIAELAPRIKREIVSEAEQGLVNGPVPLTPIQHWLFEQNLPEVQHHNQSLFVHIAEPLDSELLNIAFEYLITHHDALRLHFTRKNQIWKQTGGEPSEARVAFRTVDLALIDKQDQRTIMEEQARQAQQSLNLSGGPLIQARLFKAGSAEDQYLLIIIHHLIVDGVSWRLLLEDLQSIYRQLSQRQEVHLPAKTTSFRSWAQQLADYALTAQAEQEAEYWLQELARPFEAFPLDHPKCPNLMSTERTITCQLSHEQTYRLLQDVPARYRSGMNDGLLAALGMAYRAWNGQNILAITLEGHGREELFKQVDLSRTVGWFTSHFPVVLDLGGLQEPAAIIMAVKEHLNAIPHHGIGFGILRYLGRPEIRERLKATPVPGIKFNYLGQFDQSFTEGALFQRSAEEITGPDVSSRGSRPYIVEVDCSVINGQFNHNWRYSANLHNRETIERLAHCFQQALQQISTPDEHMGEMHFSASDFPLADLDEEQLGTLASMMADDNE</sequence>
<dbReference type="FunFam" id="3.40.50.980:FF:000001">
    <property type="entry name" value="Non-ribosomal peptide synthetase"/>
    <property type="match status" value="1"/>
</dbReference>
<dbReference type="CDD" id="cd05930">
    <property type="entry name" value="A_NRPS"/>
    <property type="match status" value="1"/>
</dbReference>
<dbReference type="Gene3D" id="3.30.559.10">
    <property type="entry name" value="Chloramphenicol acetyltransferase-like domain"/>
    <property type="match status" value="2"/>
</dbReference>
<dbReference type="Pfam" id="PF00550">
    <property type="entry name" value="PP-binding"/>
    <property type="match status" value="1"/>
</dbReference>
<evidence type="ECO:0000256" key="1">
    <source>
        <dbReference type="ARBA" id="ARBA00001957"/>
    </source>
</evidence>
<dbReference type="RefSeq" id="WP_129888316.1">
    <property type="nucleotide sequence ID" value="NZ_CP035758.1"/>
</dbReference>
<keyword evidence="4" id="KW-0597">Phosphoprotein</keyword>
<dbReference type="PANTHER" id="PTHR45398">
    <property type="match status" value="1"/>
</dbReference>
<evidence type="ECO:0000259" key="6">
    <source>
        <dbReference type="PROSITE" id="PS50075"/>
    </source>
</evidence>
<dbReference type="InterPro" id="IPR010060">
    <property type="entry name" value="NRPS_synth"/>
</dbReference>
<dbReference type="Pfam" id="PF13193">
    <property type="entry name" value="AMP-binding_C"/>
    <property type="match status" value="1"/>
</dbReference>
<dbReference type="Pfam" id="PF00501">
    <property type="entry name" value="AMP-binding"/>
    <property type="match status" value="1"/>
</dbReference>
<keyword evidence="8" id="KW-1185">Reference proteome</keyword>
<dbReference type="FunFam" id="3.30.300.30:FF:000010">
    <property type="entry name" value="Enterobactin synthetase component F"/>
    <property type="match status" value="1"/>
</dbReference>
<evidence type="ECO:0000313" key="7">
    <source>
        <dbReference type="EMBL" id="QBD77253.1"/>
    </source>
</evidence>
<dbReference type="NCBIfam" id="TIGR01733">
    <property type="entry name" value="AA-adenyl-dom"/>
    <property type="match status" value="1"/>
</dbReference>
<comment type="cofactor">
    <cofactor evidence="1">
        <name>pantetheine 4'-phosphate</name>
        <dbReference type="ChEBI" id="CHEBI:47942"/>
    </cofactor>
</comment>
<organism evidence="7 8">
    <name type="scientific">Ktedonosporobacter rubrisoli</name>
    <dbReference type="NCBI Taxonomy" id="2509675"/>
    <lineage>
        <taxon>Bacteria</taxon>
        <taxon>Bacillati</taxon>
        <taxon>Chloroflexota</taxon>
        <taxon>Ktedonobacteria</taxon>
        <taxon>Ktedonobacterales</taxon>
        <taxon>Ktedonosporobacteraceae</taxon>
        <taxon>Ktedonosporobacter</taxon>
    </lineage>
</organism>
<dbReference type="GO" id="GO:0044550">
    <property type="term" value="P:secondary metabolite biosynthetic process"/>
    <property type="evidence" value="ECO:0007669"/>
    <property type="project" value="UniProtKB-ARBA"/>
</dbReference>
<dbReference type="Pfam" id="PF00668">
    <property type="entry name" value="Condensation"/>
    <property type="match status" value="2"/>
</dbReference>
<dbReference type="Gene3D" id="1.10.1200.10">
    <property type="entry name" value="ACP-like"/>
    <property type="match status" value="1"/>
</dbReference>
<gene>
    <name evidence="7" type="ORF">EPA93_15120</name>
</gene>
<dbReference type="InterPro" id="IPR010071">
    <property type="entry name" value="AA_adenyl_dom"/>
</dbReference>
<dbReference type="InterPro" id="IPR009081">
    <property type="entry name" value="PP-bd_ACP"/>
</dbReference>
<dbReference type="PROSITE" id="PS00455">
    <property type="entry name" value="AMP_BINDING"/>
    <property type="match status" value="1"/>
</dbReference>
<dbReference type="GO" id="GO:0003824">
    <property type="term" value="F:catalytic activity"/>
    <property type="evidence" value="ECO:0007669"/>
    <property type="project" value="InterPro"/>
</dbReference>
<dbReference type="InterPro" id="IPR001242">
    <property type="entry name" value="Condensation_dom"/>
</dbReference>
<dbReference type="EMBL" id="CP035758">
    <property type="protein sequence ID" value="QBD77253.1"/>
    <property type="molecule type" value="Genomic_DNA"/>
</dbReference>
<comment type="similarity">
    <text evidence="2">Belongs to the ATP-dependent AMP-binding enzyme family.</text>
</comment>
<dbReference type="CDD" id="cd19531">
    <property type="entry name" value="LCL_NRPS-like"/>
    <property type="match status" value="1"/>
</dbReference>
<evidence type="ECO:0000256" key="4">
    <source>
        <dbReference type="ARBA" id="ARBA00022553"/>
    </source>
</evidence>
<dbReference type="PROSITE" id="PS00012">
    <property type="entry name" value="PHOSPHOPANTETHEINE"/>
    <property type="match status" value="1"/>
</dbReference>
<dbReference type="Gene3D" id="2.30.38.10">
    <property type="entry name" value="Luciferase, Domain 3"/>
    <property type="match status" value="1"/>
</dbReference>
<accession>A0A4P6JPU5</accession>
<feature type="domain" description="Carrier" evidence="6">
    <location>
        <begin position="1016"/>
        <end position="1090"/>
    </location>
</feature>
<evidence type="ECO:0000256" key="2">
    <source>
        <dbReference type="ARBA" id="ARBA00006432"/>
    </source>
</evidence>
<dbReference type="GO" id="GO:0008610">
    <property type="term" value="P:lipid biosynthetic process"/>
    <property type="evidence" value="ECO:0007669"/>
    <property type="project" value="UniProtKB-ARBA"/>
</dbReference>
<keyword evidence="5" id="KW-0045">Antibiotic biosynthesis</keyword>